<keyword evidence="11 14" id="KW-0472">Membrane</keyword>
<dbReference type="FunFam" id="3.40.50.300:FF:001797">
    <property type="entry name" value="ABC transporter, putative"/>
    <property type="match status" value="1"/>
</dbReference>
<evidence type="ECO:0000259" key="16">
    <source>
        <dbReference type="PROSITE" id="PS50929"/>
    </source>
</evidence>
<feature type="transmembrane region" description="Helical" evidence="14">
    <location>
        <begin position="277"/>
        <end position="300"/>
    </location>
</feature>
<dbReference type="PROSITE" id="PS50929">
    <property type="entry name" value="ABC_TM1F"/>
    <property type="match status" value="2"/>
</dbReference>
<dbReference type="GO" id="GO:0005524">
    <property type="term" value="F:ATP binding"/>
    <property type="evidence" value="ECO:0007669"/>
    <property type="project" value="UniProtKB-KW"/>
</dbReference>
<feature type="transmembrane region" description="Helical" evidence="14">
    <location>
        <begin position="140"/>
        <end position="157"/>
    </location>
</feature>
<sequence>MAIAITSGPLRYATKTDYAAIITGIIALSITVTVNPFASQTNGDFKTALQDNMTTNERKVEIVHPYVGLTWAYCAIMLIGSYVGLMSFAFFCDRQITQYSQHYLAAVLRKNVAYFDSNLPAAMAYKLDAIDPGIAEKLGYFFYVALLLLVSVIVAFMRNWTMAICGNLLTGVFLITYLVYRFYTRPINAKRNKIAEKLQNLVSDVFSGIFTVITSANQEYELKKYDQLVDQHTAYGRKAKMGLAAFMGFNSFSSGTAIFVVYYIGAVIYYATGKDYAQLWTVSWLVMSALVFTWSVAPYFPVLLNSLRAIEDILRIIDEPLPRSKSRSFSSKLDGQISFQNVDFAYPSRPTIPVLTDVSMDIPFGSKVAFVGESGSGKSTAALLLTGLRSPVNGEISIDGIPLKSLNSTVLRSMIGFVPQEPTFFTASVSDNLKLGLKISDEVIRSACETAYALDFIEKLPSKFDTIIGAGGIRLSGGQRQHLAIARALVRNPKILILDEATSALDAESEAIVSKALMAASKGRTIITIAHRLATVRSADVIFVFENGAIVERGCHEALVKLDGVYAEIVKAQKAGDAVESCEMDLTKRALKEDSEEFECVTESEITHMTSLKQLLELSGRQSWILLLGLIITGLTGATTSPFISLIQSFYSAMDDPESEGLSKARILILKALALNVASGFCVGFGGYLLCIYGLKIGAKLQKFGYSNILHQDGYFFDKTAHTHGNLAKIISEDPNHFDAAFDAGLVLVVGDLMTFIGSGITAGFKNWQLALTCWMILIVLMVGAGAVAIWVTGQDRKHAKLSATAAKILSEGIQNIDTIHLYNAEHYFLQSYMKVHKETSKIIWKRNLVNGIASSFGITLPMCMPLVVLALGVQFLKAGVISPTLVSTVADAISPRVTFQIMAYFPVYARSRVALTNLYNIATHSISMTVKPELPEGYQKHVSGEIAFKNITFSYPNRPNFNVLNDFNLHIPPGTTVALVGTSGCGKSTIIQLIARMYRPISGTVTLDGHTLAGYRQSIAIVGQEPALFNLTVADNIAYGKPGHTSMESIRKAAIAANIDDFIKTLPQGYDTLLGARGTQLSGGQRQRIAIARALVRNPKVLILDEATSALDAANETKVQEALKAASKGRTCIIVAHRLSTVRDADCILVLEGGQIVESGTHDELIANGEAYKRLISNQ</sequence>
<dbReference type="Pfam" id="PF00664">
    <property type="entry name" value="ABC_membrane"/>
    <property type="match status" value="2"/>
</dbReference>
<dbReference type="GO" id="GO:0016020">
    <property type="term" value="C:membrane"/>
    <property type="evidence" value="ECO:0007669"/>
    <property type="project" value="UniProtKB-SubCell"/>
</dbReference>
<dbReference type="SMART" id="SM00382">
    <property type="entry name" value="AAA"/>
    <property type="match status" value="2"/>
</dbReference>
<name>A0A7E4VVU9_PANRE</name>
<dbReference type="InterPro" id="IPR027417">
    <property type="entry name" value="P-loop_NTPase"/>
</dbReference>
<dbReference type="SUPFAM" id="SSF90123">
    <property type="entry name" value="ABC transporter transmembrane region"/>
    <property type="match status" value="2"/>
</dbReference>
<evidence type="ECO:0000256" key="7">
    <source>
        <dbReference type="ARBA" id="ARBA00022741"/>
    </source>
</evidence>
<evidence type="ECO:0000259" key="15">
    <source>
        <dbReference type="PROSITE" id="PS50893"/>
    </source>
</evidence>
<dbReference type="FunFam" id="3.40.50.300:FF:000479">
    <property type="entry name" value="Multidrug resistance protein 1A"/>
    <property type="match status" value="1"/>
</dbReference>
<feature type="transmembrane region" description="Helical" evidence="14">
    <location>
        <begin position="70"/>
        <end position="92"/>
    </location>
</feature>
<dbReference type="AlphaFoldDB" id="A0A7E4VVU9"/>
<evidence type="ECO:0000256" key="4">
    <source>
        <dbReference type="ARBA" id="ARBA00022448"/>
    </source>
</evidence>
<evidence type="ECO:0000313" key="18">
    <source>
        <dbReference type="WBParaSite" id="Pan_g3036.t1"/>
    </source>
</evidence>
<evidence type="ECO:0000256" key="10">
    <source>
        <dbReference type="ARBA" id="ARBA00022989"/>
    </source>
</evidence>
<dbReference type="GO" id="GO:0016887">
    <property type="term" value="F:ATP hydrolysis activity"/>
    <property type="evidence" value="ECO:0007669"/>
    <property type="project" value="InterPro"/>
</dbReference>
<evidence type="ECO:0000256" key="3">
    <source>
        <dbReference type="ARBA" id="ARBA00012191"/>
    </source>
</evidence>
<feature type="transmembrane region" description="Helical" evidence="14">
    <location>
        <begin position="740"/>
        <end position="762"/>
    </location>
</feature>
<evidence type="ECO:0000256" key="12">
    <source>
        <dbReference type="ARBA" id="ARBA00023180"/>
    </source>
</evidence>
<dbReference type="PROSITE" id="PS50893">
    <property type="entry name" value="ABC_TRANSPORTER_2"/>
    <property type="match status" value="2"/>
</dbReference>
<feature type="transmembrane region" description="Helical" evidence="14">
    <location>
        <begin position="18"/>
        <end position="38"/>
    </location>
</feature>
<feature type="domain" description="ABC transmembrane type-1" evidence="16">
    <location>
        <begin position="624"/>
        <end position="890"/>
    </location>
</feature>
<feature type="transmembrane region" description="Helical" evidence="14">
    <location>
        <begin position="849"/>
        <end position="874"/>
    </location>
</feature>
<evidence type="ECO:0000313" key="17">
    <source>
        <dbReference type="Proteomes" id="UP000492821"/>
    </source>
</evidence>
<dbReference type="Proteomes" id="UP000492821">
    <property type="component" value="Unassembled WGS sequence"/>
</dbReference>
<reference evidence="17" key="1">
    <citation type="journal article" date="2013" name="Genetics">
        <title>The draft genome and transcriptome of Panagrellus redivivus are shaped by the harsh demands of a free-living lifestyle.</title>
        <authorList>
            <person name="Srinivasan J."/>
            <person name="Dillman A.R."/>
            <person name="Macchietto M.G."/>
            <person name="Heikkinen L."/>
            <person name="Lakso M."/>
            <person name="Fracchia K.M."/>
            <person name="Antoshechkin I."/>
            <person name="Mortazavi A."/>
            <person name="Wong G."/>
            <person name="Sternberg P.W."/>
        </authorList>
    </citation>
    <scope>NUCLEOTIDE SEQUENCE [LARGE SCALE GENOMIC DNA]</scope>
    <source>
        <strain evidence="17">MT8872</strain>
    </source>
</reference>
<dbReference type="WBParaSite" id="Pan_g3036.t1">
    <property type="protein sequence ID" value="Pan_g3036.t1"/>
    <property type="gene ID" value="Pan_g3036"/>
</dbReference>
<feature type="transmembrane region" description="Helical" evidence="14">
    <location>
        <begin position="243"/>
        <end position="271"/>
    </location>
</feature>
<dbReference type="InterPro" id="IPR011527">
    <property type="entry name" value="ABC1_TM_dom"/>
</dbReference>
<dbReference type="GO" id="GO:0015421">
    <property type="term" value="F:ABC-type oligopeptide transporter activity"/>
    <property type="evidence" value="ECO:0007669"/>
    <property type="project" value="TreeGrafter"/>
</dbReference>
<dbReference type="Gene3D" id="3.40.50.300">
    <property type="entry name" value="P-loop containing nucleotide triphosphate hydrolases"/>
    <property type="match status" value="2"/>
</dbReference>
<dbReference type="EC" id="7.6.2.2" evidence="3"/>
<feature type="transmembrane region" description="Helical" evidence="14">
    <location>
        <begin position="768"/>
        <end position="792"/>
    </location>
</feature>
<dbReference type="CDD" id="cd03249">
    <property type="entry name" value="ABC_MTABC3_MDL1_MDL2"/>
    <property type="match status" value="1"/>
</dbReference>
<keyword evidence="6" id="KW-0677">Repeat</keyword>
<evidence type="ECO:0000256" key="13">
    <source>
        <dbReference type="ARBA" id="ARBA00034018"/>
    </source>
</evidence>
<dbReference type="Pfam" id="PF00005">
    <property type="entry name" value="ABC_tran"/>
    <property type="match status" value="2"/>
</dbReference>
<feature type="transmembrane region" description="Helical" evidence="14">
    <location>
        <begin position="624"/>
        <end position="647"/>
    </location>
</feature>
<dbReference type="PANTHER" id="PTHR43394:SF1">
    <property type="entry name" value="ATP-BINDING CASSETTE SUB-FAMILY B MEMBER 10, MITOCHONDRIAL"/>
    <property type="match status" value="1"/>
</dbReference>
<dbReference type="InterPro" id="IPR036640">
    <property type="entry name" value="ABC1_TM_sf"/>
</dbReference>
<evidence type="ECO:0000256" key="9">
    <source>
        <dbReference type="ARBA" id="ARBA00022967"/>
    </source>
</evidence>
<comment type="subcellular location">
    <subcellularLocation>
        <location evidence="1">Membrane</location>
        <topology evidence="1">Multi-pass membrane protein</topology>
    </subcellularLocation>
</comment>
<dbReference type="SUPFAM" id="SSF52540">
    <property type="entry name" value="P-loop containing nucleoside triphosphate hydrolases"/>
    <property type="match status" value="2"/>
</dbReference>
<keyword evidence="10 14" id="KW-1133">Transmembrane helix</keyword>
<evidence type="ECO:0000256" key="14">
    <source>
        <dbReference type="SAM" id="Phobius"/>
    </source>
</evidence>
<keyword evidence="12" id="KW-0325">Glycoprotein</keyword>
<dbReference type="InterPro" id="IPR039421">
    <property type="entry name" value="Type_1_exporter"/>
</dbReference>
<feature type="domain" description="ABC transmembrane type-1" evidence="16">
    <location>
        <begin position="19"/>
        <end position="267"/>
    </location>
</feature>
<evidence type="ECO:0000256" key="5">
    <source>
        <dbReference type="ARBA" id="ARBA00022692"/>
    </source>
</evidence>
<keyword evidence="8" id="KW-0067">ATP-binding</keyword>
<evidence type="ECO:0000256" key="11">
    <source>
        <dbReference type="ARBA" id="ARBA00023136"/>
    </source>
</evidence>
<dbReference type="InterPro" id="IPR003439">
    <property type="entry name" value="ABC_transporter-like_ATP-bd"/>
</dbReference>
<keyword evidence="4" id="KW-0813">Transport</keyword>
<dbReference type="InterPro" id="IPR017871">
    <property type="entry name" value="ABC_transporter-like_CS"/>
</dbReference>
<feature type="transmembrane region" description="Helical" evidence="14">
    <location>
        <begin position="163"/>
        <end position="183"/>
    </location>
</feature>
<dbReference type="Gene3D" id="1.20.1560.10">
    <property type="entry name" value="ABC transporter type 1, transmembrane domain"/>
    <property type="match status" value="1"/>
</dbReference>
<dbReference type="PROSITE" id="PS00211">
    <property type="entry name" value="ABC_TRANSPORTER_1"/>
    <property type="match status" value="1"/>
</dbReference>
<dbReference type="GO" id="GO:0008559">
    <property type="term" value="F:ABC-type xenobiotic transporter activity"/>
    <property type="evidence" value="ECO:0007669"/>
    <property type="project" value="UniProtKB-EC"/>
</dbReference>
<evidence type="ECO:0000256" key="1">
    <source>
        <dbReference type="ARBA" id="ARBA00004141"/>
    </source>
</evidence>
<dbReference type="PANTHER" id="PTHR43394">
    <property type="entry name" value="ATP-DEPENDENT PERMEASE MDL1, MITOCHONDRIAL"/>
    <property type="match status" value="1"/>
</dbReference>
<dbReference type="InterPro" id="IPR003593">
    <property type="entry name" value="AAA+_ATPase"/>
</dbReference>
<evidence type="ECO:0000256" key="6">
    <source>
        <dbReference type="ARBA" id="ARBA00022737"/>
    </source>
</evidence>
<comment type="similarity">
    <text evidence="2">Belongs to the ABC transporter superfamily. ABCB family. Multidrug resistance exporter (TC 3.A.1.201) subfamily.</text>
</comment>
<evidence type="ECO:0000256" key="8">
    <source>
        <dbReference type="ARBA" id="ARBA00022840"/>
    </source>
</evidence>
<accession>A0A7E4VVU9</accession>
<comment type="catalytic activity">
    <reaction evidence="13">
        <text>ATP + H2O + xenobioticSide 1 = ADP + phosphate + xenobioticSide 2.</text>
        <dbReference type="EC" id="7.6.2.2"/>
    </reaction>
</comment>
<reference evidence="18" key="2">
    <citation type="submission" date="2020-10" db="UniProtKB">
        <authorList>
            <consortium name="WormBaseParasite"/>
        </authorList>
    </citation>
    <scope>IDENTIFICATION</scope>
</reference>
<keyword evidence="5 14" id="KW-0812">Transmembrane</keyword>
<keyword evidence="9" id="KW-1278">Translocase</keyword>
<keyword evidence="17" id="KW-1185">Reference proteome</keyword>
<keyword evidence="7" id="KW-0547">Nucleotide-binding</keyword>
<organism evidence="17 18">
    <name type="scientific">Panagrellus redivivus</name>
    <name type="common">Microworm</name>
    <dbReference type="NCBI Taxonomy" id="6233"/>
    <lineage>
        <taxon>Eukaryota</taxon>
        <taxon>Metazoa</taxon>
        <taxon>Ecdysozoa</taxon>
        <taxon>Nematoda</taxon>
        <taxon>Chromadorea</taxon>
        <taxon>Rhabditida</taxon>
        <taxon>Tylenchina</taxon>
        <taxon>Panagrolaimomorpha</taxon>
        <taxon>Panagrolaimoidea</taxon>
        <taxon>Panagrolaimidae</taxon>
        <taxon>Panagrellus</taxon>
    </lineage>
</organism>
<feature type="domain" description="ABC transporter" evidence="15">
    <location>
        <begin position="337"/>
        <end position="572"/>
    </location>
</feature>
<proteinExistence type="inferred from homology"/>
<protein>
    <recommendedName>
        <fullName evidence="3">ABC-type xenobiotic transporter</fullName>
        <ecNumber evidence="3">7.6.2.2</ecNumber>
    </recommendedName>
</protein>
<feature type="transmembrane region" description="Helical" evidence="14">
    <location>
        <begin position="667"/>
        <end position="695"/>
    </location>
</feature>
<feature type="domain" description="ABC transporter" evidence="15">
    <location>
        <begin position="947"/>
        <end position="1179"/>
    </location>
</feature>
<evidence type="ECO:0000256" key="2">
    <source>
        <dbReference type="ARBA" id="ARBA00007577"/>
    </source>
</evidence>